<comment type="catalytic activity">
    <reaction evidence="9">
        <text>4-CDP-2-C-methyl-D-erythritol + ATP = 4-CDP-2-C-methyl-D-erythritol 2-phosphate + ADP + H(+)</text>
        <dbReference type="Rhea" id="RHEA:18437"/>
        <dbReference type="ChEBI" id="CHEBI:15378"/>
        <dbReference type="ChEBI" id="CHEBI:30616"/>
        <dbReference type="ChEBI" id="CHEBI:57823"/>
        <dbReference type="ChEBI" id="CHEBI:57919"/>
        <dbReference type="ChEBI" id="CHEBI:456216"/>
        <dbReference type="EC" id="2.7.1.148"/>
    </reaction>
</comment>
<feature type="active site" evidence="9">
    <location>
        <position position="11"/>
    </location>
</feature>
<dbReference type="PIRSF" id="PIRSF010376">
    <property type="entry name" value="IspE"/>
    <property type="match status" value="1"/>
</dbReference>
<dbReference type="Proteomes" id="UP000053937">
    <property type="component" value="Unassembled WGS sequence"/>
</dbReference>
<name>A0A124G7W8_CHLLI</name>
<sequence>MCPVSVKSFAKINLGLLITSKRSDGYHMLETVFAPIDWCDTIEFSHSDTLSMCCTDSALPVDENNLCMRAAKALQESAGCSAGVSITLDKRIPFGAGLGGGSSDAATVLRTLNEFWNVRASLADLHALAVRLGADVPYFLEMTGLAFARGIGDELEDLSLRLPFHIVTVFPEEHISTVWAYKHFYPRFERTPPDLKQLVMALCLEGERSCLGAFENDFEPAVFDHYPGVKKVKQDLLDSGSFYASLSGSGSAVFGFFDKREDADGALMKMRQQRFRTSITAPGFSMEQ</sequence>
<dbReference type="SUPFAM" id="SSF55060">
    <property type="entry name" value="GHMP Kinase, C-terminal domain"/>
    <property type="match status" value="1"/>
</dbReference>
<feature type="binding site" evidence="9">
    <location>
        <begin position="93"/>
        <end position="103"/>
    </location>
    <ligand>
        <name>ATP</name>
        <dbReference type="ChEBI" id="CHEBI:30616"/>
    </ligand>
</feature>
<evidence type="ECO:0000256" key="1">
    <source>
        <dbReference type="ARBA" id="ARBA00009684"/>
    </source>
</evidence>
<accession>A0A124G7W8</accession>
<dbReference type="InterPro" id="IPR006204">
    <property type="entry name" value="GHMP_kinase_N_dom"/>
</dbReference>
<dbReference type="GO" id="GO:0016114">
    <property type="term" value="P:terpenoid biosynthetic process"/>
    <property type="evidence" value="ECO:0007669"/>
    <property type="project" value="UniProtKB-UniRule"/>
</dbReference>
<evidence type="ECO:0000256" key="3">
    <source>
        <dbReference type="ARBA" id="ARBA00017473"/>
    </source>
</evidence>
<dbReference type="Gene3D" id="3.30.230.10">
    <property type="match status" value="1"/>
</dbReference>
<dbReference type="OrthoDB" id="9809438at2"/>
<dbReference type="Pfam" id="PF00288">
    <property type="entry name" value="GHMP_kinases_N"/>
    <property type="match status" value="1"/>
</dbReference>
<dbReference type="InterPro" id="IPR013750">
    <property type="entry name" value="GHMP_kinase_C_dom"/>
</dbReference>
<protein>
    <recommendedName>
        <fullName evidence="3 9">4-diphosphocytidyl-2-C-methyl-D-erythritol kinase</fullName>
        <shortName evidence="9">CMK</shortName>
        <ecNumber evidence="2 9">2.7.1.148</ecNumber>
    </recommendedName>
    <alternativeName>
        <fullName evidence="8 9">4-(cytidine-5'-diphospho)-2-C-methyl-D-erythritol kinase</fullName>
    </alternativeName>
</protein>
<dbReference type="Gene3D" id="3.30.70.890">
    <property type="entry name" value="GHMP kinase, C-terminal domain"/>
    <property type="match status" value="1"/>
</dbReference>
<dbReference type="EMBL" id="LMBR01000174">
    <property type="protein sequence ID" value="KUL24146.1"/>
    <property type="molecule type" value="Genomic_DNA"/>
</dbReference>
<keyword evidence="13" id="KW-1185">Reference proteome</keyword>
<dbReference type="InterPro" id="IPR036554">
    <property type="entry name" value="GHMP_kinase_C_sf"/>
</dbReference>
<dbReference type="PANTHER" id="PTHR43527:SF2">
    <property type="entry name" value="4-DIPHOSPHOCYTIDYL-2-C-METHYL-D-ERYTHRITOL KINASE, CHLOROPLASTIC"/>
    <property type="match status" value="1"/>
</dbReference>
<evidence type="ECO:0000256" key="7">
    <source>
        <dbReference type="ARBA" id="ARBA00022840"/>
    </source>
</evidence>
<comment type="pathway">
    <text evidence="9">Isoprenoid biosynthesis; isopentenyl diphosphate biosynthesis via DXP pathway; isopentenyl diphosphate from 1-deoxy-D-xylulose 5-phosphate: step 3/6.</text>
</comment>
<evidence type="ECO:0000259" key="11">
    <source>
        <dbReference type="Pfam" id="PF08544"/>
    </source>
</evidence>
<keyword evidence="5 9" id="KW-0547">Nucleotide-binding</keyword>
<evidence type="ECO:0000256" key="9">
    <source>
        <dbReference type="HAMAP-Rule" id="MF_00061"/>
    </source>
</evidence>
<dbReference type="SUPFAM" id="SSF54211">
    <property type="entry name" value="Ribosomal protein S5 domain 2-like"/>
    <property type="match status" value="1"/>
</dbReference>
<evidence type="ECO:0000256" key="4">
    <source>
        <dbReference type="ARBA" id="ARBA00022679"/>
    </source>
</evidence>
<evidence type="ECO:0000256" key="6">
    <source>
        <dbReference type="ARBA" id="ARBA00022777"/>
    </source>
</evidence>
<evidence type="ECO:0000259" key="10">
    <source>
        <dbReference type="Pfam" id="PF00288"/>
    </source>
</evidence>
<reference evidence="12 13" key="1">
    <citation type="submission" date="2015-10" db="EMBL/GenBank/DDBJ databases">
        <title>Draft Genome Sequence of Chlorobium limicola strain Frasassi Growing under Artificial Lighting in the Frasassi Cave System.</title>
        <authorList>
            <person name="Mansor M."/>
            <person name="Macalady J."/>
        </authorList>
    </citation>
    <scope>NUCLEOTIDE SEQUENCE [LARGE SCALE GENOMIC DNA]</scope>
    <source>
        <strain evidence="12 13">Frasassi</strain>
    </source>
</reference>
<comment type="caution">
    <text evidence="12">The sequence shown here is derived from an EMBL/GenBank/DDBJ whole genome shotgun (WGS) entry which is preliminary data.</text>
</comment>
<keyword evidence="7 9" id="KW-0067">ATP-binding</keyword>
<gene>
    <name evidence="9" type="primary">ispE</name>
    <name evidence="12" type="ORF">ASB62_07015</name>
</gene>
<dbReference type="UniPathway" id="UPA00056">
    <property type="reaction ID" value="UER00094"/>
</dbReference>
<dbReference type="AlphaFoldDB" id="A0A124G7W8"/>
<evidence type="ECO:0000256" key="2">
    <source>
        <dbReference type="ARBA" id="ARBA00012052"/>
    </source>
</evidence>
<dbReference type="GO" id="GO:0019288">
    <property type="term" value="P:isopentenyl diphosphate biosynthetic process, methylerythritol 4-phosphate pathway"/>
    <property type="evidence" value="ECO:0007669"/>
    <property type="project" value="UniProtKB-UniRule"/>
</dbReference>
<dbReference type="HAMAP" id="MF_00061">
    <property type="entry name" value="IspE"/>
    <property type="match status" value="1"/>
</dbReference>
<keyword evidence="9" id="KW-0414">Isoprene biosynthesis</keyword>
<keyword evidence="4 9" id="KW-0808">Transferase</keyword>
<feature type="domain" description="GHMP kinase C-terminal" evidence="11">
    <location>
        <begin position="216"/>
        <end position="271"/>
    </location>
</feature>
<organism evidence="12 13">
    <name type="scientific">Chlorobium limicola</name>
    <dbReference type="NCBI Taxonomy" id="1092"/>
    <lineage>
        <taxon>Bacteria</taxon>
        <taxon>Pseudomonadati</taxon>
        <taxon>Chlorobiota</taxon>
        <taxon>Chlorobiia</taxon>
        <taxon>Chlorobiales</taxon>
        <taxon>Chlorobiaceae</taxon>
        <taxon>Chlorobium/Pelodictyon group</taxon>
        <taxon>Chlorobium</taxon>
    </lineage>
</organism>
<feature type="active site" evidence="9">
    <location>
        <position position="135"/>
    </location>
</feature>
<evidence type="ECO:0000313" key="13">
    <source>
        <dbReference type="Proteomes" id="UP000053937"/>
    </source>
</evidence>
<dbReference type="NCBIfam" id="TIGR00154">
    <property type="entry name" value="ispE"/>
    <property type="match status" value="1"/>
</dbReference>
<dbReference type="RefSeq" id="WP_059139219.1">
    <property type="nucleotide sequence ID" value="NZ_LMBR01000174.1"/>
</dbReference>
<evidence type="ECO:0000256" key="8">
    <source>
        <dbReference type="ARBA" id="ARBA00032554"/>
    </source>
</evidence>
<dbReference type="InterPro" id="IPR004424">
    <property type="entry name" value="IspE"/>
</dbReference>
<dbReference type="GO" id="GO:0050515">
    <property type="term" value="F:4-(cytidine 5'-diphospho)-2-C-methyl-D-erythritol kinase activity"/>
    <property type="evidence" value="ECO:0007669"/>
    <property type="project" value="UniProtKB-UniRule"/>
</dbReference>
<dbReference type="PANTHER" id="PTHR43527">
    <property type="entry name" value="4-DIPHOSPHOCYTIDYL-2-C-METHYL-D-ERYTHRITOL KINASE, CHLOROPLASTIC"/>
    <property type="match status" value="1"/>
</dbReference>
<feature type="domain" description="GHMP kinase N-terminal" evidence="10">
    <location>
        <begin position="65"/>
        <end position="139"/>
    </location>
</feature>
<dbReference type="EC" id="2.7.1.148" evidence="2 9"/>
<evidence type="ECO:0000313" key="12">
    <source>
        <dbReference type="EMBL" id="KUL24146.1"/>
    </source>
</evidence>
<evidence type="ECO:0000256" key="5">
    <source>
        <dbReference type="ARBA" id="ARBA00022741"/>
    </source>
</evidence>
<dbReference type="GO" id="GO:0005524">
    <property type="term" value="F:ATP binding"/>
    <property type="evidence" value="ECO:0007669"/>
    <property type="project" value="UniProtKB-UniRule"/>
</dbReference>
<comment type="function">
    <text evidence="9">Catalyzes the phosphorylation of the position 2 hydroxy group of 4-diphosphocytidyl-2C-methyl-D-erythritol.</text>
</comment>
<comment type="similarity">
    <text evidence="1 9">Belongs to the GHMP kinase family. IspE subfamily.</text>
</comment>
<dbReference type="InterPro" id="IPR020568">
    <property type="entry name" value="Ribosomal_Su5_D2-typ_SF"/>
</dbReference>
<keyword evidence="6 9" id="KW-0418">Kinase</keyword>
<proteinExistence type="inferred from homology"/>
<dbReference type="Pfam" id="PF08544">
    <property type="entry name" value="GHMP_kinases_C"/>
    <property type="match status" value="1"/>
</dbReference>
<dbReference type="InterPro" id="IPR014721">
    <property type="entry name" value="Ribsml_uS5_D2-typ_fold_subgr"/>
</dbReference>